<dbReference type="InterPro" id="IPR002081">
    <property type="entry name" value="Cryptochrome/DNA_photolyase_1"/>
</dbReference>
<dbReference type="FunFam" id="1.10.579.10:FF:000003">
    <property type="entry name" value="Deoxyribodipyrimidine photo-lyase"/>
    <property type="match status" value="1"/>
</dbReference>
<dbReference type="Gene3D" id="3.40.50.620">
    <property type="entry name" value="HUPs"/>
    <property type="match status" value="1"/>
</dbReference>
<dbReference type="PROSITE" id="PS00691">
    <property type="entry name" value="DNA_PHOTOLYASES_1_2"/>
    <property type="match status" value="1"/>
</dbReference>
<dbReference type="EMBL" id="MLJW01000038">
    <property type="protein sequence ID" value="OIR07373.1"/>
    <property type="molecule type" value="Genomic_DNA"/>
</dbReference>
<dbReference type="InterPro" id="IPR036155">
    <property type="entry name" value="Crypto/Photolyase_N_sf"/>
</dbReference>
<dbReference type="InterPro" id="IPR036134">
    <property type="entry name" value="Crypto/Photolyase_FAD-like_sf"/>
</dbReference>
<dbReference type="GO" id="GO:0006950">
    <property type="term" value="P:response to stress"/>
    <property type="evidence" value="ECO:0007669"/>
    <property type="project" value="UniProtKB-ARBA"/>
</dbReference>
<evidence type="ECO:0000256" key="4">
    <source>
        <dbReference type="ARBA" id="ARBA00022827"/>
    </source>
</evidence>
<dbReference type="Pfam" id="PF00875">
    <property type="entry name" value="DNA_photolyase"/>
    <property type="match status" value="1"/>
</dbReference>
<keyword evidence="4" id="KW-0274">FAD</keyword>
<dbReference type="GO" id="GO:0071949">
    <property type="term" value="F:FAD binding"/>
    <property type="evidence" value="ECO:0007669"/>
    <property type="project" value="TreeGrafter"/>
</dbReference>
<proteinExistence type="predicted"/>
<dbReference type="InterPro" id="IPR005101">
    <property type="entry name" value="Cryptochr/Photolyase_FAD-bd"/>
</dbReference>
<evidence type="ECO:0000256" key="3">
    <source>
        <dbReference type="ARBA" id="ARBA00022630"/>
    </source>
</evidence>
<dbReference type="GO" id="GO:0003677">
    <property type="term" value="F:DNA binding"/>
    <property type="evidence" value="ECO:0007669"/>
    <property type="project" value="TreeGrafter"/>
</dbReference>
<keyword evidence="5" id="KW-0157">Chromophore</keyword>
<dbReference type="SUPFAM" id="SSF48173">
    <property type="entry name" value="Cryptochrome/photolyase FAD-binding domain"/>
    <property type="match status" value="1"/>
</dbReference>
<dbReference type="InterPro" id="IPR018394">
    <property type="entry name" value="DNA_photolyase_1_CS_C"/>
</dbReference>
<dbReference type="InterPro" id="IPR006050">
    <property type="entry name" value="DNA_photolyase_N"/>
</dbReference>
<dbReference type="Pfam" id="PF03441">
    <property type="entry name" value="FAD_binding_7"/>
    <property type="match status" value="1"/>
</dbReference>
<dbReference type="InterPro" id="IPR014729">
    <property type="entry name" value="Rossmann-like_a/b/a_fold"/>
</dbReference>
<comment type="cofactor">
    <cofactor evidence="2">
        <name>FAD</name>
        <dbReference type="ChEBI" id="CHEBI:57692"/>
    </cofactor>
</comment>
<reference evidence="7" key="1">
    <citation type="submission" date="2016-10" db="EMBL/GenBank/DDBJ databases">
        <title>Sequence of Gallionella enrichment culture.</title>
        <authorList>
            <person name="Poehlein A."/>
            <person name="Muehling M."/>
            <person name="Daniel R."/>
        </authorList>
    </citation>
    <scope>NUCLEOTIDE SEQUENCE</scope>
</reference>
<gene>
    <name evidence="7" type="primary">phrA_3</name>
    <name evidence="7" type="ORF">GALL_106290</name>
</gene>
<dbReference type="SUPFAM" id="SSF52425">
    <property type="entry name" value="Cryptochrome/photolyase, N-terminal domain"/>
    <property type="match status" value="1"/>
</dbReference>
<comment type="cofactor">
    <cofactor evidence="1">
        <name>(6R)-5,10-methylene-5,6,7,8-tetrahydrofolate</name>
        <dbReference type="ChEBI" id="CHEBI:15636"/>
    </cofactor>
</comment>
<name>A0A1J5STN1_9ZZZZ</name>
<organism evidence="7">
    <name type="scientific">mine drainage metagenome</name>
    <dbReference type="NCBI Taxonomy" id="410659"/>
    <lineage>
        <taxon>unclassified sequences</taxon>
        <taxon>metagenomes</taxon>
        <taxon>ecological metagenomes</taxon>
    </lineage>
</organism>
<sequence length="486" mass="53978">MSTAPTLLWFRQDLRLEDNPALSAAAARGGVVVAVYIWDPEGEGSWAPGAASRWWLHHSLTALDAALRRAGSRLLVRSGASERVLGELLAATGADAVYWNRRYEPAAIARDAAIKSGLKARGVDARSFNASLLFEPTGVKNRQGGPFQVFTPYWRHCLSLEVERPAAAARPDWMPVSRLPVADALESLGLLPTLDWAAAFGRTWVPGEDGARKALEAFVAARVDTYATDRDFPSLGASSRLSAALHFGEIGPRQIWERLRARNEETGVFPASVGESRFLAEVGWREFAYHLLFHFPRTPEAPLRGEYAAFPWADDPEGKLLRAWRRGRTGYPIVDAGMRELWTTGWMHNRVRMIVASFLVKHLRLPWQEGARWFWDTLVDADLASNTLGWQWSAGCGADAAPYFRIFNPVLQGEKFDAEGRYVKTWIPELARLPASCIHRPWEADPGTLASAGVELGRTYPRPIVDHVRARQAALAALQALKERPS</sequence>
<dbReference type="EC" id="4.1.99.3" evidence="7"/>
<feature type="domain" description="Photolyase/cryptochrome alpha/beta" evidence="6">
    <location>
        <begin position="4"/>
        <end position="133"/>
    </location>
</feature>
<dbReference type="PANTHER" id="PTHR11455">
    <property type="entry name" value="CRYPTOCHROME"/>
    <property type="match status" value="1"/>
</dbReference>
<dbReference type="PROSITE" id="PS00394">
    <property type="entry name" value="DNA_PHOTOLYASES_1_1"/>
    <property type="match status" value="1"/>
</dbReference>
<dbReference type="GO" id="GO:0006139">
    <property type="term" value="P:nucleobase-containing compound metabolic process"/>
    <property type="evidence" value="ECO:0007669"/>
    <property type="project" value="UniProtKB-ARBA"/>
</dbReference>
<dbReference type="Gene3D" id="1.25.40.80">
    <property type="match status" value="1"/>
</dbReference>
<evidence type="ECO:0000313" key="7">
    <source>
        <dbReference type="EMBL" id="OIR07373.1"/>
    </source>
</evidence>
<evidence type="ECO:0000256" key="1">
    <source>
        <dbReference type="ARBA" id="ARBA00001932"/>
    </source>
</evidence>
<evidence type="ECO:0000256" key="2">
    <source>
        <dbReference type="ARBA" id="ARBA00001974"/>
    </source>
</evidence>
<keyword evidence="3" id="KW-0285">Flavoprotein</keyword>
<dbReference type="GO" id="GO:0003904">
    <property type="term" value="F:deoxyribodipyrimidine photo-lyase activity"/>
    <property type="evidence" value="ECO:0007669"/>
    <property type="project" value="UniProtKB-EC"/>
</dbReference>
<dbReference type="Gene3D" id="1.10.579.10">
    <property type="entry name" value="DNA Cyclobutane Dipyrimidine Photolyase, subunit A, domain 3"/>
    <property type="match status" value="1"/>
</dbReference>
<dbReference type="PRINTS" id="PR00147">
    <property type="entry name" value="DNAPHOTLYASE"/>
</dbReference>
<dbReference type="AlphaFoldDB" id="A0A1J5STN1"/>
<keyword evidence="7" id="KW-0456">Lyase</keyword>
<dbReference type="PANTHER" id="PTHR11455:SF9">
    <property type="entry name" value="CRYPTOCHROME CIRCADIAN CLOCK 5 ISOFORM X1"/>
    <property type="match status" value="1"/>
</dbReference>
<evidence type="ECO:0000259" key="6">
    <source>
        <dbReference type="PROSITE" id="PS51645"/>
    </source>
</evidence>
<accession>A0A1J5STN1</accession>
<evidence type="ECO:0000256" key="5">
    <source>
        <dbReference type="ARBA" id="ARBA00022991"/>
    </source>
</evidence>
<comment type="caution">
    <text evidence="7">The sequence shown here is derived from an EMBL/GenBank/DDBJ whole genome shotgun (WGS) entry which is preliminary data.</text>
</comment>
<dbReference type="PROSITE" id="PS51645">
    <property type="entry name" value="PHR_CRY_ALPHA_BETA"/>
    <property type="match status" value="1"/>
</dbReference>
<protein>
    <submittedName>
        <fullName evidence="7">Deoxyribodipyrimidine photo-lyase</fullName>
        <ecNumber evidence="7">4.1.99.3</ecNumber>
    </submittedName>
</protein>